<comment type="caution">
    <text evidence="2">The sequence shown here is derived from an EMBL/GenBank/DDBJ whole genome shotgun (WGS) entry which is preliminary data.</text>
</comment>
<evidence type="ECO:0000313" key="4">
    <source>
        <dbReference type="Proteomes" id="UP001642409"/>
    </source>
</evidence>
<evidence type="ECO:0000313" key="3">
    <source>
        <dbReference type="EMBL" id="CAL6008762.1"/>
    </source>
</evidence>
<dbReference type="AlphaFoldDB" id="A0AA86NIQ4"/>
<sequence>MNIDMLKSWNEHEQLAKSQANHINQSQLLTRSTRSSKELELERTVQIQQELIEKLQTFQTLYQIDEEKLKQINAEPLMNQLNKAQQEIRMLRDENIQLQQRNLQLMMQLDKENDDEIIQNQKYAKMQLQEMIQEANKLSRFAE</sequence>
<evidence type="ECO:0000313" key="2">
    <source>
        <dbReference type="EMBL" id="CAI9920057.1"/>
    </source>
</evidence>
<feature type="coiled-coil region" evidence="1">
    <location>
        <begin position="74"/>
        <end position="138"/>
    </location>
</feature>
<dbReference type="Proteomes" id="UP001642409">
    <property type="component" value="Unassembled WGS sequence"/>
</dbReference>
<reference evidence="3 4" key="2">
    <citation type="submission" date="2024-07" db="EMBL/GenBank/DDBJ databases">
        <authorList>
            <person name="Akdeniz Z."/>
        </authorList>
    </citation>
    <scope>NUCLEOTIDE SEQUENCE [LARGE SCALE GENOMIC DNA]</scope>
</reference>
<proteinExistence type="predicted"/>
<gene>
    <name evidence="3" type="ORF">HINF_LOCUS21273</name>
    <name evidence="2" type="ORF">HINF_LOCUS7702</name>
</gene>
<protein>
    <submittedName>
        <fullName evidence="3">Hypothetical_protein</fullName>
    </submittedName>
</protein>
<accession>A0AA86NIQ4</accession>
<keyword evidence="4" id="KW-1185">Reference proteome</keyword>
<reference evidence="2" key="1">
    <citation type="submission" date="2023-06" db="EMBL/GenBank/DDBJ databases">
        <authorList>
            <person name="Kurt Z."/>
        </authorList>
    </citation>
    <scope>NUCLEOTIDE SEQUENCE</scope>
</reference>
<evidence type="ECO:0000256" key="1">
    <source>
        <dbReference type="SAM" id="Coils"/>
    </source>
</evidence>
<keyword evidence="1" id="KW-0175">Coiled coil</keyword>
<organism evidence="2">
    <name type="scientific">Hexamita inflata</name>
    <dbReference type="NCBI Taxonomy" id="28002"/>
    <lineage>
        <taxon>Eukaryota</taxon>
        <taxon>Metamonada</taxon>
        <taxon>Diplomonadida</taxon>
        <taxon>Hexamitidae</taxon>
        <taxon>Hexamitinae</taxon>
        <taxon>Hexamita</taxon>
    </lineage>
</organism>
<dbReference type="EMBL" id="CAXDID020000058">
    <property type="protein sequence ID" value="CAL6008762.1"/>
    <property type="molecule type" value="Genomic_DNA"/>
</dbReference>
<name>A0AA86NIQ4_9EUKA</name>
<dbReference type="EMBL" id="CATOUU010000195">
    <property type="protein sequence ID" value="CAI9920057.1"/>
    <property type="molecule type" value="Genomic_DNA"/>
</dbReference>